<keyword evidence="3" id="KW-1185">Reference proteome</keyword>
<evidence type="ECO:0000313" key="2">
    <source>
        <dbReference type="EMBL" id="EFL51709.1"/>
    </source>
</evidence>
<comment type="caution">
    <text evidence="2">The sequence shown here is derived from an EMBL/GenBank/DDBJ whole genome shotgun (WGS) entry which is preliminary data.</text>
</comment>
<proteinExistence type="predicted"/>
<evidence type="ECO:0000313" key="3">
    <source>
        <dbReference type="Proteomes" id="UP000006250"/>
    </source>
</evidence>
<dbReference type="Proteomes" id="UP000006250">
    <property type="component" value="Unassembled WGS sequence"/>
</dbReference>
<organism evidence="2 3">
    <name type="scientific">Solidesulfovibrio fructosivorans JJ]</name>
    <dbReference type="NCBI Taxonomy" id="596151"/>
    <lineage>
        <taxon>Bacteria</taxon>
        <taxon>Pseudomonadati</taxon>
        <taxon>Thermodesulfobacteriota</taxon>
        <taxon>Desulfovibrionia</taxon>
        <taxon>Desulfovibrionales</taxon>
        <taxon>Desulfovibrionaceae</taxon>
        <taxon>Solidesulfovibrio</taxon>
    </lineage>
</organism>
<sequence>MSNVRAFLKPFLTGGLIVLFFVQAACHGPERSPGDALLDGARQAFLDGRYGDAEHDYQTYLERFPKGTARLEAWQRLADISQDIRVSPRKAALLLETALLENAGNPAVQASLSLRAASLRLEGKDYDGATKQLTRVIALPGLDTGMLAKACRELAHARIQARDTAGALEAYTLCRTKVTDPGQRSQCDLSKARLLMQLDRLQEAEPILQELFADKRLPASVRGEAGFALGQLSEDGHDKKAARKYYEQVRDMYPNPLAVAQKLKYLK</sequence>
<feature type="chain" id="PRO_5003147965" description="Tetratricopeptide repeat protein" evidence="1">
    <location>
        <begin position="25"/>
        <end position="267"/>
    </location>
</feature>
<dbReference type="RefSeq" id="WP_005992708.1">
    <property type="nucleotide sequence ID" value="NZ_AECZ01000008.1"/>
</dbReference>
<dbReference type="eggNOG" id="COG0457">
    <property type="taxonomic scope" value="Bacteria"/>
</dbReference>
<dbReference type="OrthoDB" id="5290562at2"/>
<reference evidence="2 3" key="1">
    <citation type="submission" date="2010-08" db="EMBL/GenBank/DDBJ databases">
        <title>The draft genome of Desulfovibrio fructosovorans JJ.</title>
        <authorList>
            <consortium name="US DOE Joint Genome Institute (JGI-PGF)"/>
            <person name="Lucas S."/>
            <person name="Copeland A."/>
            <person name="Lapidus A."/>
            <person name="Cheng J.-F."/>
            <person name="Bruce D."/>
            <person name="Goodwin L."/>
            <person name="Pitluck S."/>
            <person name="Land M.L."/>
            <person name="Hauser L."/>
            <person name="Chang Y.-J."/>
            <person name="Jeffries C."/>
            <person name="Wall J.D."/>
            <person name="Stahl D.A."/>
            <person name="Arkin A.P."/>
            <person name="Dehal P."/>
            <person name="Stolyar S.M."/>
            <person name="Hazen T.C."/>
            <person name="Woyke T.J."/>
        </authorList>
    </citation>
    <scope>NUCLEOTIDE SEQUENCE [LARGE SCALE GENOMIC DNA]</scope>
    <source>
        <strain evidence="2 3">JJ</strain>
    </source>
</reference>
<gene>
    <name evidence="2" type="ORF">DesfrDRAFT_1564</name>
</gene>
<name>E1JVB5_SOLFR</name>
<dbReference type="EMBL" id="AECZ01000008">
    <property type="protein sequence ID" value="EFL51709.1"/>
    <property type="molecule type" value="Genomic_DNA"/>
</dbReference>
<dbReference type="Gene3D" id="1.25.40.10">
    <property type="entry name" value="Tetratricopeptide repeat domain"/>
    <property type="match status" value="2"/>
</dbReference>
<feature type="signal peptide" evidence="1">
    <location>
        <begin position="1"/>
        <end position="24"/>
    </location>
</feature>
<dbReference type="AlphaFoldDB" id="E1JVB5"/>
<dbReference type="SUPFAM" id="SSF48452">
    <property type="entry name" value="TPR-like"/>
    <property type="match status" value="1"/>
</dbReference>
<keyword evidence="1" id="KW-0732">Signal</keyword>
<accession>E1JVB5</accession>
<protein>
    <recommendedName>
        <fullName evidence="4">Tetratricopeptide repeat protein</fullName>
    </recommendedName>
</protein>
<evidence type="ECO:0008006" key="4">
    <source>
        <dbReference type="Google" id="ProtNLM"/>
    </source>
</evidence>
<evidence type="ECO:0000256" key="1">
    <source>
        <dbReference type="SAM" id="SignalP"/>
    </source>
</evidence>
<dbReference type="STRING" id="596151.DesfrDRAFT_1564"/>
<dbReference type="InterPro" id="IPR011990">
    <property type="entry name" value="TPR-like_helical_dom_sf"/>
</dbReference>